<dbReference type="AlphaFoldDB" id="A0AAE9EXN2"/>
<feature type="region of interest" description="Disordered" evidence="1">
    <location>
        <begin position="1"/>
        <end position="112"/>
    </location>
</feature>
<evidence type="ECO:0000256" key="1">
    <source>
        <dbReference type="SAM" id="MobiDB-lite"/>
    </source>
</evidence>
<feature type="compositionally biased region" description="Basic residues" evidence="1">
    <location>
        <begin position="177"/>
        <end position="192"/>
    </location>
</feature>
<protein>
    <submittedName>
        <fullName evidence="2">Uncharacterized protein</fullName>
    </submittedName>
</protein>
<feature type="compositionally biased region" description="Low complexity" evidence="1">
    <location>
        <begin position="72"/>
        <end position="89"/>
    </location>
</feature>
<dbReference type="EMBL" id="CP092623">
    <property type="protein sequence ID" value="UMM29542.1"/>
    <property type="molecule type" value="Genomic_DNA"/>
</dbReference>
<feature type="compositionally biased region" description="Basic residues" evidence="1">
    <location>
        <begin position="92"/>
        <end position="107"/>
    </location>
</feature>
<feature type="compositionally biased region" description="Polar residues" evidence="1">
    <location>
        <begin position="1"/>
        <end position="21"/>
    </location>
</feature>
<name>A0AAE9EXN2_CAEBR</name>
<accession>A0AAE9EXN2</accession>
<dbReference type="Proteomes" id="UP000829354">
    <property type="component" value="Chromosome IV"/>
</dbReference>
<sequence>MATPNSKNNQQDVTDGSSTIPTGSSFLNSGSGSSSSPFATSSTISTDRNSSFDSLSSPLKSIKTPKRRRSPSSESHSDLSCCSKTSSDVSSKKKKRSFSKKIKKSPKKATERPIGQISMIKQPVKDEVRGFISKYSVEPEFEAFSLTVDGIPFVAVSLMNADKDLLDMLNVPPPTPMKKHTPGVNNPRKRLQSLRPRSSSANSKHIFGNLGSKSRFHHSNAMINNERQYNDLWKDRPAEKWSSLCIL</sequence>
<reference evidence="2 3" key="1">
    <citation type="submission" date="2022-04" db="EMBL/GenBank/DDBJ databases">
        <title>Chromosome-level reference genomes for two strains of Caenorhabditis briggsae: an improved platform for comparative genomics.</title>
        <authorList>
            <person name="Stevens L."/>
            <person name="Andersen E."/>
        </authorList>
    </citation>
    <scope>NUCLEOTIDE SEQUENCE [LARGE SCALE GENOMIC DNA]</scope>
    <source>
        <strain evidence="2">VX34</strain>
        <tissue evidence="2">Whole-organism</tissue>
    </source>
</reference>
<organism evidence="2 3">
    <name type="scientific">Caenorhabditis briggsae</name>
    <dbReference type="NCBI Taxonomy" id="6238"/>
    <lineage>
        <taxon>Eukaryota</taxon>
        <taxon>Metazoa</taxon>
        <taxon>Ecdysozoa</taxon>
        <taxon>Nematoda</taxon>
        <taxon>Chromadorea</taxon>
        <taxon>Rhabditida</taxon>
        <taxon>Rhabditina</taxon>
        <taxon>Rhabditomorpha</taxon>
        <taxon>Rhabditoidea</taxon>
        <taxon>Rhabditidae</taxon>
        <taxon>Peloderinae</taxon>
        <taxon>Caenorhabditis</taxon>
    </lineage>
</organism>
<feature type="compositionally biased region" description="Low complexity" evidence="1">
    <location>
        <begin position="22"/>
        <end position="62"/>
    </location>
</feature>
<evidence type="ECO:0000313" key="3">
    <source>
        <dbReference type="Proteomes" id="UP000829354"/>
    </source>
</evidence>
<evidence type="ECO:0000313" key="2">
    <source>
        <dbReference type="EMBL" id="UMM29542.1"/>
    </source>
</evidence>
<gene>
    <name evidence="2" type="ORF">L5515_011848</name>
</gene>
<feature type="region of interest" description="Disordered" evidence="1">
    <location>
        <begin position="175"/>
        <end position="205"/>
    </location>
</feature>
<proteinExistence type="predicted"/>
<keyword evidence="3" id="KW-1185">Reference proteome</keyword>